<reference evidence="1 2" key="1">
    <citation type="journal article" date="2021" name="Commun. Biol.">
        <title>The genome of Shorea leprosula (Dipterocarpaceae) highlights the ecological relevance of drought in aseasonal tropical rainforests.</title>
        <authorList>
            <person name="Ng K.K.S."/>
            <person name="Kobayashi M.J."/>
            <person name="Fawcett J.A."/>
            <person name="Hatakeyama M."/>
            <person name="Paape T."/>
            <person name="Ng C.H."/>
            <person name="Ang C.C."/>
            <person name="Tnah L.H."/>
            <person name="Lee C.T."/>
            <person name="Nishiyama T."/>
            <person name="Sese J."/>
            <person name="O'Brien M.J."/>
            <person name="Copetti D."/>
            <person name="Mohd Noor M.I."/>
            <person name="Ong R.C."/>
            <person name="Putra M."/>
            <person name="Sireger I.Z."/>
            <person name="Indrioko S."/>
            <person name="Kosugi Y."/>
            <person name="Izuno A."/>
            <person name="Isagi Y."/>
            <person name="Lee S.L."/>
            <person name="Shimizu K.K."/>
        </authorList>
    </citation>
    <scope>NUCLEOTIDE SEQUENCE [LARGE SCALE GENOMIC DNA]</scope>
    <source>
        <strain evidence="1">214</strain>
    </source>
</reference>
<proteinExistence type="predicted"/>
<comment type="caution">
    <text evidence="1">The sequence shown here is derived from an EMBL/GenBank/DDBJ whole genome shotgun (WGS) entry which is preliminary data.</text>
</comment>
<dbReference type="Proteomes" id="UP001054252">
    <property type="component" value="Unassembled WGS sequence"/>
</dbReference>
<evidence type="ECO:0000313" key="1">
    <source>
        <dbReference type="EMBL" id="GKV10862.1"/>
    </source>
</evidence>
<dbReference type="EMBL" id="BPVZ01000033">
    <property type="protein sequence ID" value="GKV10862.1"/>
    <property type="molecule type" value="Genomic_DNA"/>
</dbReference>
<accession>A0AAV5JH74</accession>
<gene>
    <name evidence="1" type="ORF">SLEP1_g22172</name>
</gene>
<name>A0AAV5JH74_9ROSI</name>
<dbReference type="AlphaFoldDB" id="A0AAV5JH74"/>
<organism evidence="1 2">
    <name type="scientific">Rubroshorea leprosula</name>
    <dbReference type="NCBI Taxonomy" id="152421"/>
    <lineage>
        <taxon>Eukaryota</taxon>
        <taxon>Viridiplantae</taxon>
        <taxon>Streptophyta</taxon>
        <taxon>Embryophyta</taxon>
        <taxon>Tracheophyta</taxon>
        <taxon>Spermatophyta</taxon>
        <taxon>Magnoliopsida</taxon>
        <taxon>eudicotyledons</taxon>
        <taxon>Gunneridae</taxon>
        <taxon>Pentapetalae</taxon>
        <taxon>rosids</taxon>
        <taxon>malvids</taxon>
        <taxon>Malvales</taxon>
        <taxon>Dipterocarpaceae</taxon>
        <taxon>Rubroshorea</taxon>
    </lineage>
</organism>
<evidence type="ECO:0000313" key="2">
    <source>
        <dbReference type="Proteomes" id="UP001054252"/>
    </source>
</evidence>
<keyword evidence="2" id="KW-1185">Reference proteome</keyword>
<sequence length="68" mass="7426">MPWKIGSFWICSALPSAVRRLFLFVGVNCSVFLLATGLFPPAAPVLAGELWNSIGIRSDLNDDFSLNL</sequence>
<protein>
    <submittedName>
        <fullName evidence="1">Uncharacterized protein</fullName>
    </submittedName>
</protein>